<feature type="region of interest" description="Disordered" evidence="7">
    <location>
        <begin position="365"/>
        <end position="384"/>
    </location>
</feature>
<dbReference type="GO" id="GO:0008270">
    <property type="term" value="F:zinc ion binding"/>
    <property type="evidence" value="ECO:0007669"/>
    <property type="project" value="UniProtKB-KW"/>
</dbReference>
<evidence type="ECO:0000256" key="2">
    <source>
        <dbReference type="ARBA" id="ARBA00022723"/>
    </source>
</evidence>
<dbReference type="GO" id="GO:0003677">
    <property type="term" value="F:DNA binding"/>
    <property type="evidence" value="ECO:0007669"/>
    <property type="project" value="TreeGrafter"/>
</dbReference>
<dbReference type="InterPro" id="IPR001965">
    <property type="entry name" value="Znf_PHD"/>
</dbReference>
<sequence>MAFLGGHPESSTLSQNSIWTMWPAKKSPMAPQSPGSKLITTPVPAASSSSKTDAQASLPALAPTRPPYIPQFTAATRMILERMKGEPSSLGSGSSVGSALSSLSMDQTPEIKPPTYEDVKRRLVMGMSTTTSMTMEMPAPTPPPNPHSAAAAATPSSAPSLRTPKGAGMSAIRRVSSGLSASRKSTSAKSVLAKTAIPGGKPKSPKTATGPKAGTKRKQGPSRMEDGGDTSSLSSPPDMSGEEEALRKKGPTPPPILTMTKSGRQVQKPLTYNPAAAAEASGTRKRAQPHHQASKTRTAEQTLCKRCTRMHSPASNQMVFCDGCNDGWHQMCHDPWIDDEVIRDVSRAWFCASCQSRRDRHFAKKPRTGAAAAGGRESWAGRTPQQKRAYLSTLSQQELVGLLMDSLEAHPDLPVFPASEAPSEGSPEGQPGRAGKASVSGGRSPPGKGKAAATGGHRGQKGAPQPMEVDESQQSYDEDMDPLAPPWPKPGKGLYSLLPPEDEDEEHLVDDDDYAAISVMIFDENGRKIEENGIKL</sequence>
<dbReference type="EMBL" id="MU838998">
    <property type="protein sequence ID" value="KAK1771486.1"/>
    <property type="molecule type" value="Genomic_DNA"/>
</dbReference>
<dbReference type="GO" id="GO:0045814">
    <property type="term" value="P:negative regulation of gene expression, epigenetic"/>
    <property type="evidence" value="ECO:0007669"/>
    <property type="project" value="TreeGrafter"/>
</dbReference>
<organism evidence="9 10">
    <name type="scientific">Phialemonium atrogriseum</name>
    <dbReference type="NCBI Taxonomy" id="1093897"/>
    <lineage>
        <taxon>Eukaryota</taxon>
        <taxon>Fungi</taxon>
        <taxon>Dikarya</taxon>
        <taxon>Ascomycota</taxon>
        <taxon>Pezizomycotina</taxon>
        <taxon>Sordariomycetes</taxon>
        <taxon>Sordariomycetidae</taxon>
        <taxon>Cephalothecales</taxon>
        <taxon>Cephalothecaceae</taxon>
        <taxon>Phialemonium</taxon>
    </lineage>
</organism>
<gene>
    <name evidence="9" type="ORF">QBC33DRAFT_155410</name>
</gene>
<feature type="region of interest" description="Disordered" evidence="7">
    <location>
        <begin position="413"/>
        <end position="505"/>
    </location>
</feature>
<keyword evidence="2" id="KW-0479">Metal-binding</keyword>
<dbReference type="PANTHER" id="PTHR12628">
    <property type="entry name" value="POLYCOMB-LIKE TRANSCRIPTION FACTOR"/>
    <property type="match status" value="1"/>
</dbReference>
<dbReference type="InterPro" id="IPR019787">
    <property type="entry name" value="Znf_PHD-finger"/>
</dbReference>
<feature type="compositionally biased region" description="Low complexity" evidence="7">
    <location>
        <begin position="147"/>
        <end position="160"/>
    </location>
</feature>
<dbReference type="Pfam" id="PF00628">
    <property type="entry name" value="PHD"/>
    <property type="match status" value="1"/>
</dbReference>
<evidence type="ECO:0000256" key="4">
    <source>
        <dbReference type="ARBA" id="ARBA00022833"/>
    </source>
</evidence>
<dbReference type="AlphaFoldDB" id="A0AAJ0CC01"/>
<dbReference type="SMART" id="SM00249">
    <property type="entry name" value="PHD"/>
    <property type="match status" value="1"/>
</dbReference>
<keyword evidence="4" id="KW-0862">Zinc</keyword>
<dbReference type="InterPro" id="IPR011011">
    <property type="entry name" value="Znf_FYVE_PHD"/>
</dbReference>
<evidence type="ECO:0000259" key="8">
    <source>
        <dbReference type="PROSITE" id="PS50016"/>
    </source>
</evidence>
<evidence type="ECO:0000256" key="5">
    <source>
        <dbReference type="ARBA" id="ARBA00023242"/>
    </source>
</evidence>
<feature type="region of interest" description="Disordered" evidence="7">
    <location>
        <begin position="137"/>
        <end position="299"/>
    </location>
</feature>
<feature type="compositionally biased region" description="Acidic residues" evidence="7">
    <location>
        <begin position="468"/>
        <end position="481"/>
    </location>
</feature>
<dbReference type="CDD" id="cd15502">
    <property type="entry name" value="PHD_Phf1p_Phf2p_like"/>
    <property type="match status" value="1"/>
</dbReference>
<keyword evidence="5" id="KW-0539">Nucleus</keyword>
<dbReference type="SUPFAM" id="SSF57903">
    <property type="entry name" value="FYVE/PHD zinc finger"/>
    <property type="match status" value="1"/>
</dbReference>
<dbReference type="Gene3D" id="3.30.40.10">
    <property type="entry name" value="Zinc/RING finger domain, C3HC4 (zinc finger)"/>
    <property type="match status" value="1"/>
</dbReference>
<evidence type="ECO:0000256" key="1">
    <source>
        <dbReference type="ARBA" id="ARBA00004123"/>
    </source>
</evidence>
<proteinExistence type="predicted"/>
<evidence type="ECO:0000256" key="6">
    <source>
        <dbReference type="PROSITE-ProRule" id="PRU00146"/>
    </source>
</evidence>
<dbReference type="PROSITE" id="PS50016">
    <property type="entry name" value="ZF_PHD_2"/>
    <property type="match status" value="1"/>
</dbReference>
<dbReference type="PROSITE" id="PS01359">
    <property type="entry name" value="ZF_PHD_1"/>
    <property type="match status" value="1"/>
</dbReference>
<evidence type="ECO:0000313" key="9">
    <source>
        <dbReference type="EMBL" id="KAK1771486.1"/>
    </source>
</evidence>
<dbReference type="GO" id="GO:0005634">
    <property type="term" value="C:nucleus"/>
    <property type="evidence" value="ECO:0007669"/>
    <property type="project" value="UniProtKB-SubCell"/>
</dbReference>
<dbReference type="Proteomes" id="UP001244011">
    <property type="component" value="Unassembled WGS sequence"/>
</dbReference>
<feature type="compositionally biased region" description="Basic residues" evidence="7">
    <location>
        <begin position="283"/>
        <end position="294"/>
    </location>
</feature>
<evidence type="ECO:0000313" key="10">
    <source>
        <dbReference type="Proteomes" id="UP001244011"/>
    </source>
</evidence>
<feature type="compositionally biased region" description="Low complexity" evidence="7">
    <location>
        <begin position="88"/>
        <end position="104"/>
    </location>
</feature>
<accession>A0AAJ0CC01</accession>
<dbReference type="GeneID" id="85305377"/>
<comment type="subcellular location">
    <subcellularLocation>
        <location evidence="1">Nucleus</location>
    </subcellularLocation>
</comment>
<dbReference type="InterPro" id="IPR019786">
    <property type="entry name" value="Zinc_finger_PHD-type_CS"/>
</dbReference>
<protein>
    <recommendedName>
        <fullName evidence="8">PHD-type domain-containing protein</fullName>
    </recommendedName>
</protein>
<feature type="compositionally biased region" description="Polar residues" evidence="7">
    <location>
        <begin position="177"/>
        <end position="189"/>
    </location>
</feature>
<evidence type="ECO:0000256" key="7">
    <source>
        <dbReference type="SAM" id="MobiDB-lite"/>
    </source>
</evidence>
<feature type="compositionally biased region" description="Polar residues" evidence="7">
    <location>
        <begin position="46"/>
        <end position="55"/>
    </location>
</feature>
<dbReference type="InterPro" id="IPR013083">
    <property type="entry name" value="Znf_RING/FYVE/PHD"/>
</dbReference>
<feature type="domain" description="PHD-type" evidence="8">
    <location>
        <begin position="301"/>
        <end position="357"/>
    </location>
</feature>
<comment type="caution">
    <text evidence="9">The sequence shown here is derived from an EMBL/GenBank/DDBJ whole genome shotgun (WGS) entry which is preliminary data.</text>
</comment>
<feature type="region of interest" description="Disordered" evidence="7">
    <location>
        <begin position="25"/>
        <end position="62"/>
    </location>
</feature>
<feature type="region of interest" description="Disordered" evidence="7">
    <location>
        <begin position="85"/>
        <end position="113"/>
    </location>
</feature>
<dbReference type="GO" id="GO:0003682">
    <property type="term" value="F:chromatin binding"/>
    <property type="evidence" value="ECO:0007669"/>
    <property type="project" value="TreeGrafter"/>
</dbReference>
<name>A0AAJ0CC01_9PEZI</name>
<evidence type="ECO:0000256" key="3">
    <source>
        <dbReference type="ARBA" id="ARBA00022771"/>
    </source>
</evidence>
<dbReference type="PANTHER" id="PTHR12628:SF10">
    <property type="entry name" value="HOMEOBOX DOMAIN-CONTAINING PROTEIN"/>
    <property type="match status" value="1"/>
</dbReference>
<dbReference type="RefSeq" id="XP_060287699.1">
    <property type="nucleotide sequence ID" value="XM_060422190.1"/>
</dbReference>
<reference evidence="9" key="1">
    <citation type="submission" date="2023-06" db="EMBL/GenBank/DDBJ databases">
        <title>Genome-scale phylogeny and comparative genomics of the fungal order Sordariales.</title>
        <authorList>
            <consortium name="Lawrence Berkeley National Laboratory"/>
            <person name="Hensen N."/>
            <person name="Bonometti L."/>
            <person name="Westerberg I."/>
            <person name="Brannstrom I.O."/>
            <person name="Guillou S."/>
            <person name="Cros-Aarteil S."/>
            <person name="Calhoun S."/>
            <person name="Haridas S."/>
            <person name="Kuo A."/>
            <person name="Mondo S."/>
            <person name="Pangilinan J."/>
            <person name="Riley R."/>
            <person name="Labutti K."/>
            <person name="Andreopoulos B."/>
            <person name="Lipzen A."/>
            <person name="Chen C."/>
            <person name="Yanf M."/>
            <person name="Daum C."/>
            <person name="Ng V."/>
            <person name="Clum A."/>
            <person name="Steindorff A."/>
            <person name="Ohm R."/>
            <person name="Martin F."/>
            <person name="Silar P."/>
            <person name="Natvig D."/>
            <person name="Lalanne C."/>
            <person name="Gautier V."/>
            <person name="Ament-Velasquez S.L."/>
            <person name="Kruys A."/>
            <person name="Hutchinson M.I."/>
            <person name="Powell A.J."/>
            <person name="Barry K."/>
            <person name="Miller A.N."/>
            <person name="Grigoriev I.V."/>
            <person name="Debuchy R."/>
            <person name="Gladieux P."/>
            <person name="Thoren M.H."/>
            <person name="Johannesson H."/>
        </authorList>
    </citation>
    <scope>NUCLEOTIDE SEQUENCE</scope>
    <source>
        <strain evidence="9">8032-3</strain>
    </source>
</reference>
<feature type="compositionally biased region" description="Polar residues" evidence="7">
    <location>
        <begin position="259"/>
        <end position="270"/>
    </location>
</feature>
<keyword evidence="3 6" id="KW-0863">Zinc-finger</keyword>
<keyword evidence="10" id="KW-1185">Reference proteome</keyword>